<dbReference type="Proteomes" id="UP001177003">
    <property type="component" value="Chromosome 5"/>
</dbReference>
<gene>
    <name evidence="1" type="ORF">LSALG_LOCUS23483</name>
</gene>
<protein>
    <submittedName>
        <fullName evidence="1">Uncharacterized protein</fullName>
    </submittedName>
</protein>
<accession>A0AA36E774</accession>
<evidence type="ECO:0000313" key="2">
    <source>
        <dbReference type="Proteomes" id="UP001177003"/>
    </source>
</evidence>
<organism evidence="1 2">
    <name type="scientific">Lactuca saligna</name>
    <name type="common">Willowleaf lettuce</name>
    <dbReference type="NCBI Taxonomy" id="75948"/>
    <lineage>
        <taxon>Eukaryota</taxon>
        <taxon>Viridiplantae</taxon>
        <taxon>Streptophyta</taxon>
        <taxon>Embryophyta</taxon>
        <taxon>Tracheophyta</taxon>
        <taxon>Spermatophyta</taxon>
        <taxon>Magnoliopsida</taxon>
        <taxon>eudicotyledons</taxon>
        <taxon>Gunneridae</taxon>
        <taxon>Pentapetalae</taxon>
        <taxon>asterids</taxon>
        <taxon>campanulids</taxon>
        <taxon>Asterales</taxon>
        <taxon>Asteraceae</taxon>
        <taxon>Cichorioideae</taxon>
        <taxon>Cichorieae</taxon>
        <taxon>Lactucinae</taxon>
        <taxon>Lactuca</taxon>
    </lineage>
</organism>
<dbReference type="EMBL" id="OX465081">
    <property type="protein sequence ID" value="CAI9283915.1"/>
    <property type="molecule type" value="Genomic_DNA"/>
</dbReference>
<keyword evidence="2" id="KW-1185">Reference proteome</keyword>
<proteinExistence type="predicted"/>
<name>A0AA36E774_LACSI</name>
<sequence length="153" mass="17196">MLLRDDEDDDSEGFDYSPFQIRIDSEDKVSTTYRELKSLHEKIDQLLLASTASTSAACTKSTVESILERVTKEHFANDPTLSKAVSDSSDVSKATTEKTDKLIVDTMEFMEDYKTTYNSNTVAANKAIQNVGLLFQNENVNFVELRKALKSDH</sequence>
<dbReference type="AlphaFoldDB" id="A0AA36E774"/>
<evidence type="ECO:0000313" key="1">
    <source>
        <dbReference type="EMBL" id="CAI9283915.1"/>
    </source>
</evidence>
<reference evidence="1" key="1">
    <citation type="submission" date="2023-04" db="EMBL/GenBank/DDBJ databases">
        <authorList>
            <person name="Vijverberg K."/>
            <person name="Xiong W."/>
            <person name="Schranz E."/>
        </authorList>
    </citation>
    <scope>NUCLEOTIDE SEQUENCE</scope>
</reference>